<organism evidence="1 2">
    <name type="scientific">Coniosporium uncinatum</name>
    <dbReference type="NCBI Taxonomy" id="93489"/>
    <lineage>
        <taxon>Eukaryota</taxon>
        <taxon>Fungi</taxon>
        <taxon>Dikarya</taxon>
        <taxon>Ascomycota</taxon>
        <taxon>Pezizomycotina</taxon>
        <taxon>Dothideomycetes</taxon>
        <taxon>Dothideomycetes incertae sedis</taxon>
        <taxon>Coniosporium</taxon>
    </lineage>
</organism>
<dbReference type="EMBL" id="JAWDJW010007828">
    <property type="protein sequence ID" value="KAK3061467.1"/>
    <property type="molecule type" value="Genomic_DNA"/>
</dbReference>
<sequence>GLYSDPVLAPSIIRFGSAIRDKGLLASIIEAQSSKRTTSGRVSSGIRLPKPVLLAFLESQIHFRRWESVENILKFLAEDFKDAIDPSIPAVLAREVLRLRTEMGTNRNQRTADADLAKAIEIFQLVFQHGFGQPVQRRFDSFDSQLGLLSSVNADWAAFCARLRGKWPANNTKHLDLPTEDFDLILEGIVDAYGAAEGRRLWDLWVAPVRPEDKVGFGGVQKMDPVRPSRGQGYDFRNVSVTLKDVPGGPLVFLGKVRPALSTLRVLVRAAVRERDDPALVNGGAGEVVEWVKGRMRELGLGEEDVGFECGERTRGLL</sequence>
<evidence type="ECO:0000313" key="2">
    <source>
        <dbReference type="Proteomes" id="UP001186974"/>
    </source>
</evidence>
<proteinExistence type="predicted"/>
<protein>
    <submittedName>
        <fullName evidence="1">Uncharacterized protein</fullName>
    </submittedName>
</protein>
<gene>
    <name evidence="1" type="ORF">LTS18_006146</name>
</gene>
<keyword evidence="2" id="KW-1185">Reference proteome</keyword>
<reference evidence="1" key="1">
    <citation type="submission" date="2024-09" db="EMBL/GenBank/DDBJ databases">
        <title>Black Yeasts Isolated from many extreme environments.</title>
        <authorList>
            <person name="Coleine C."/>
            <person name="Stajich J.E."/>
            <person name="Selbmann L."/>
        </authorList>
    </citation>
    <scope>NUCLEOTIDE SEQUENCE</scope>
    <source>
        <strain evidence="1">CCFEE 5737</strain>
    </source>
</reference>
<feature type="non-terminal residue" evidence="1">
    <location>
        <position position="1"/>
    </location>
</feature>
<name>A0ACC3D3W5_9PEZI</name>
<dbReference type="Proteomes" id="UP001186974">
    <property type="component" value="Unassembled WGS sequence"/>
</dbReference>
<comment type="caution">
    <text evidence="1">The sequence shown here is derived from an EMBL/GenBank/DDBJ whole genome shotgun (WGS) entry which is preliminary data.</text>
</comment>
<evidence type="ECO:0000313" key="1">
    <source>
        <dbReference type="EMBL" id="KAK3061467.1"/>
    </source>
</evidence>
<accession>A0ACC3D3W5</accession>